<dbReference type="EnsemblMetazoa" id="PPA46366.1">
    <property type="protein sequence ID" value="PPA46366.1"/>
    <property type="gene ID" value="WBGene00284735"/>
</dbReference>
<feature type="region of interest" description="Disordered" evidence="1">
    <location>
        <begin position="1"/>
        <end position="20"/>
    </location>
</feature>
<protein>
    <submittedName>
        <fullName evidence="2">Uncharacterized protein</fullName>
    </submittedName>
</protein>
<proteinExistence type="predicted"/>
<reference evidence="2" key="2">
    <citation type="submission" date="2022-06" db="UniProtKB">
        <authorList>
            <consortium name="EnsemblMetazoa"/>
        </authorList>
    </citation>
    <scope>IDENTIFICATION</scope>
    <source>
        <strain evidence="2">PS312</strain>
    </source>
</reference>
<organism evidence="2 3">
    <name type="scientific">Pristionchus pacificus</name>
    <name type="common">Parasitic nematode worm</name>
    <dbReference type="NCBI Taxonomy" id="54126"/>
    <lineage>
        <taxon>Eukaryota</taxon>
        <taxon>Metazoa</taxon>
        <taxon>Ecdysozoa</taxon>
        <taxon>Nematoda</taxon>
        <taxon>Chromadorea</taxon>
        <taxon>Rhabditida</taxon>
        <taxon>Rhabditina</taxon>
        <taxon>Diplogasteromorpha</taxon>
        <taxon>Diplogasteroidea</taxon>
        <taxon>Neodiplogasteridae</taxon>
        <taxon>Pristionchus</taxon>
    </lineage>
</organism>
<accession>A0A8R1V543</accession>
<accession>A0A2A6CDT0</accession>
<dbReference type="AlphaFoldDB" id="A0A2A6CDT0"/>
<feature type="compositionally biased region" description="Polar residues" evidence="1">
    <location>
        <begin position="1"/>
        <end position="15"/>
    </location>
</feature>
<name>A0A2A6CDT0_PRIPA</name>
<keyword evidence="3" id="KW-1185">Reference proteome</keyword>
<dbReference type="Proteomes" id="UP000005239">
    <property type="component" value="Unassembled WGS sequence"/>
</dbReference>
<evidence type="ECO:0000313" key="2">
    <source>
        <dbReference type="EnsemblMetazoa" id="PPA46366.1"/>
    </source>
</evidence>
<gene>
    <name evidence="2" type="primary">WBGene00284735</name>
</gene>
<sequence length="195" mass="22187">MTPSSLRQSSHNKLQPQRPKITFPTCIASRSISTALGVRMMGSSALWTGAALRDSQRSTTYRIDDERLCAPLRLHDHVVRHLQRFLKRRRLLRVDDELGRVALDDGRRVVRREDVREHGNGGVKGRARVLHRSSDHTETAAVALRRMGYTVFIRYHVVHDTKVLGYGNYPTIDYLPEGGGQLGQQASHRFHRGCK</sequence>
<reference evidence="3" key="1">
    <citation type="journal article" date="2008" name="Nat. Genet.">
        <title>The Pristionchus pacificus genome provides a unique perspective on nematode lifestyle and parasitism.</title>
        <authorList>
            <person name="Dieterich C."/>
            <person name="Clifton S.W."/>
            <person name="Schuster L.N."/>
            <person name="Chinwalla A."/>
            <person name="Delehaunty K."/>
            <person name="Dinkelacker I."/>
            <person name="Fulton L."/>
            <person name="Fulton R."/>
            <person name="Godfrey J."/>
            <person name="Minx P."/>
            <person name="Mitreva M."/>
            <person name="Roeseler W."/>
            <person name="Tian H."/>
            <person name="Witte H."/>
            <person name="Yang S.P."/>
            <person name="Wilson R.K."/>
            <person name="Sommer R.J."/>
        </authorList>
    </citation>
    <scope>NUCLEOTIDE SEQUENCE [LARGE SCALE GENOMIC DNA]</scope>
    <source>
        <strain evidence="3">PS312</strain>
    </source>
</reference>
<evidence type="ECO:0000256" key="1">
    <source>
        <dbReference type="SAM" id="MobiDB-lite"/>
    </source>
</evidence>
<evidence type="ECO:0000313" key="3">
    <source>
        <dbReference type="Proteomes" id="UP000005239"/>
    </source>
</evidence>